<protein>
    <submittedName>
        <fullName evidence="2">RCG56700</fullName>
    </submittedName>
</protein>
<gene>
    <name evidence="2" type="ORF">rCG_56700</name>
</gene>
<reference evidence="3" key="1">
    <citation type="submission" date="2005-09" db="EMBL/GenBank/DDBJ databases">
        <authorList>
            <person name="Mural R.J."/>
            <person name="Li P.W."/>
            <person name="Adams M.D."/>
            <person name="Amanatides P.G."/>
            <person name="Baden-Tillson H."/>
            <person name="Barnstead M."/>
            <person name="Chin S.H."/>
            <person name="Dew I."/>
            <person name="Evans C.A."/>
            <person name="Ferriera S."/>
            <person name="Flanigan M."/>
            <person name="Fosler C."/>
            <person name="Glodek A."/>
            <person name="Gu Z."/>
            <person name="Holt R.A."/>
            <person name="Jennings D."/>
            <person name="Kraft C.L."/>
            <person name="Lu F."/>
            <person name="Nguyen T."/>
            <person name="Nusskern D.R."/>
            <person name="Pfannkoch C.M."/>
            <person name="Sitter C."/>
            <person name="Sutton G.G."/>
            <person name="Venter J.C."/>
            <person name="Wang Z."/>
            <person name="Woodage T."/>
            <person name="Zheng X.H."/>
            <person name="Zhong F."/>
        </authorList>
    </citation>
    <scope>NUCLEOTIDE SEQUENCE [LARGE SCALE GENOMIC DNA]</scope>
    <source>
        <strain>BN</strain>
        <strain evidence="3">Sprague-Dawley</strain>
    </source>
</reference>
<feature type="transmembrane region" description="Helical" evidence="1">
    <location>
        <begin position="6"/>
        <end position="26"/>
    </location>
</feature>
<accession>A6KER5</accession>
<dbReference type="Proteomes" id="UP000234681">
    <property type="component" value="Chromosome 8"/>
</dbReference>
<evidence type="ECO:0000313" key="2">
    <source>
        <dbReference type="EMBL" id="EDL84166.1"/>
    </source>
</evidence>
<proteinExistence type="predicted"/>
<sequence length="72" mass="8154">MDVTVPQIFVIGFSHLAVLALLVFQVNSRPHTRFLKLVSFSLATASDDLFRVREITGRSPATEHVCKFFYVL</sequence>
<dbReference type="AlphaFoldDB" id="A6KER5"/>
<dbReference type="EMBL" id="CH474041">
    <property type="protein sequence ID" value="EDL84166.1"/>
    <property type="molecule type" value="Genomic_DNA"/>
</dbReference>
<name>A6KER5_RAT</name>
<evidence type="ECO:0000256" key="1">
    <source>
        <dbReference type="SAM" id="Phobius"/>
    </source>
</evidence>
<keyword evidence="1" id="KW-0472">Membrane</keyword>
<keyword evidence="1" id="KW-1133">Transmembrane helix</keyword>
<evidence type="ECO:0000313" key="3">
    <source>
        <dbReference type="Proteomes" id="UP000234681"/>
    </source>
</evidence>
<organism evidence="2 3">
    <name type="scientific">Rattus norvegicus</name>
    <name type="common">Rat</name>
    <dbReference type="NCBI Taxonomy" id="10116"/>
    <lineage>
        <taxon>Eukaryota</taxon>
        <taxon>Metazoa</taxon>
        <taxon>Chordata</taxon>
        <taxon>Craniata</taxon>
        <taxon>Vertebrata</taxon>
        <taxon>Euteleostomi</taxon>
        <taxon>Mammalia</taxon>
        <taxon>Eutheria</taxon>
        <taxon>Euarchontoglires</taxon>
        <taxon>Glires</taxon>
        <taxon>Rodentia</taxon>
        <taxon>Myomorpha</taxon>
        <taxon>Muroidea</taxon>
        <taxon>Muridae</taxon>
        <taxon>Murinae</taxon>
        <taxon>Rattus</taxon>
    </lineage>
</organism>
<keyword evidence="1" id="KW-0812">Transmembrane</keyword>